<comment type="caution">
    <text evidence="6">The sequence shown here is derived from an EMBL/GenBank/DDBJ whole genome shotgun (WGS) entry which is preliminary data.</text>
</comment>
<gene>
    <name evidence="6" type="ORF">A3A36_01825</name>
</gene>
<dbReference type="Pfam" id="PF10755">
    <property type="entry name" value="DUF2585"/>
    <property type="match status" value="1"/>
</dbReference>
<dbReference type="GO" id="GO:0005886">
    <property type="term" value="C:plasma membrane"/>
    <property type="evidence" value="ECO:0007669"/>
    <property type="project" value="InterPro"/>
</dbReference>
<name>A0A1F6EX76_9BACT</name>
<feature type="transmembrane region" description="Helical" evidence="5">
    <location>
        <begin position="140"/>
        <end position="160"/>
    </location>
</feature>
<keyword evidence="3 5" id="KW-1133">Transmembrane helix</keyword>
<dbReference type="NCBIfam" id="NF002099">
    <property type="entry name" value="PRK00944.1"/>
    <property type="match status" value="1"/>
</dbReference>
<keyword evidence="1" id="KW-1003">Cell membrane</keyword>
<feature type="transmembrane region" description="Helical" evidence="5">
    <location>
        <begin position="7"/>
        <end position="25"/>
    </location>
</feature>
<reference evidence="6 7" key="1">
    <citation type="journal article" date="2016" name="Nat. Commun.">
        <title>Thousands of microbial genomes shed light on interconnected biogeochemical processes in an aquifer system.</title>
        <authorList>
            <person name="Anantharaman K."/>
            <person name="Brown C.T."/>
            <person name="Hug L.A."/>
            <person name="Sharon I."/>
            <person name="Castelle C.J."/>
            <person name="Probst A.J."/>
            <person name="Thomas B.C."/>
            <person name="Singh A."/>
            <person name="Wilkins M.J."/>
            <person name="Karaoz U."/>
            <person name="Brodie E.L."/>
            <person name="Williams K.H."/>
            <person name="Hubbard S.S."/>
            <person name="Banfield J.F."/>
        </authorList>
    </citation>
    <scope>NUCLEOTIDE SEQUENCE [LARGE SCALE GENOMIC DNA]</scope>
</reference>
<feature type="transmembrane region" description="Helical" evidence="5">
    <location>
        <begin position="54"/>
        <end position="74"/>
    </location>
</feature>
<evidence type="ECO:0000256" key="3">
    <source>
        <dbReference type="ARBA" id="ARBA00022989"/>
    </source>
</evidence>
<evidence type="ECO:0000313" key="6">
    <source>
        <dbReference type="EMBL" id="OGG78224.1"/>
    </source>
</evidence>
<evidence type="ECO:0000256" key="2">
    <source>
        <dbReference type="ARBA" id="ARBA00022692"/>
    </source>
</evidence>
<dbReference type="AlphaFoldDB" id="A0A1F6EX76"/>
<dbReference type="Proteomes" id="UP000178811">
    <property type="component" value="Unassembled WGS sequence"/>
</dbReference>
<keyword evidence="2 5" id="KW-0812">Transmembrane</keyword>
<dbReference type="EMBL" id="MFLW01000020">
    <property type="protein sequence ID" value="OGG78224.1"/>
    <property type="molecule type" value="Genomic_DNA"/>
</dbReference>
<dbReference type="InterPro" id="IPR019691">
    <property type="entry name" value="DUF2585"/>
</dbReference>
<protein>
    <submittedName>
        <fullName evidence="6">Uncharacterized protein</fullName>
    </submittedName>
</protein>
<evidence type="ECO:0000256" key="1">
    <source>
        <dbReference type="ARBA" id="ARBA00022475"/>
    </source>
</evidence>
<proteinExistence type="predicted"/>
<evidence type="ECO:0000256" key="4">
    <source>
        <dbReference type="ARBA" id="ARBA00023136"/>
    </source>
</evidence>
<evidence type="ECO:0000256" key="5">
    <source>
        <dbReference type="SAM" id="Phobius"/>
    </source>
</evidence>
<evidence type="ECO:0000313" key="7">
    <source>
        <dbReference type="Proteomes" id="UP000178811"/>
    </source>
</evidence>
<sequence>MSARGYIVCAAGVITVQAIVLYSFGQPPICTCGYVRIWEGVVLGAGNSQHLTDWYSFSHVIHGFLFYLLLWWLFPRMSAWKRLLLAIGLEAMWEIIENTPAVIQHYRAQALAQGYIGDSIINSVSDTLMMVAGFVMAWRMPTWLIVVIALFFEIFVAYMIRDNLTLNVINLIHVFPSIAAWQAGA</sequence>
<accession>A0A1F6EX76</accession>
<organism evidence="6 7">
    <name type="scientific">Candidatus Kaiserbacteria bacterium RIFCSPLOWO2_01_FULL_52_12b</name>
    <dbReference type="NCBI Taxonomy" id="1798509"/>
    <lineage>
        <taxon>Bacteria</taxon>
        <taxon>Candidatus Kaiseribacteriota</taxon>
    </lineage>
</organism>
<keyword evidence="4 5" id="KW-0472">Membrane</keyword>